<evidence type="ECO:0000256" key="6">
    <source>
        <dbReference type="ARBA" id="ARBA00022884"/>
    </source>
</evidence>
<evidence type="ECO:0000259" key="11">
    <source>
        <dbReference type="PROSITE" id="PS50102"/>
    </source>
</evidence>
<keyword evidence="7" id="KW-0539">Nucleus</keyword>
<dbReference type="InterPro" id="IPR000467">
    <property type="entry name" value="G_patch_dom"/>
</dbReference>
<keyword evidence="2" id="KW-0479">Metal-binding</keyword>
<dbReference type="InterPro" id="IPR001876">
    <property type="entry name" value="Znf_RanBP2"/>
</dbReference>
<dbReference type="GO" id="GO:0005634">
    <property type="term" value="C:nucleus"/>
    <property type="evidence" value="ECO:0007669"/>
    <property type="project" value="UniProtKB-SubCell"/>
</dbReference>
<keyword evidence="3" id="KW-0677">Repeat</keyword>
<gene>
    <name evidence="14" type="ORF">QYM36_007158</name>
</gene>
<evidence type="ECO:0000313" key="14">
    <source>
        <dbReference type="EMBL" id="KAK2716914.1"/>
    </source>
</evidence>
<keyword evidence="5" id="KW-0862">Zinc</keyword>
<feature type="compositionally biased region" description="Polar residues" evidence="10">
    <location>
        <begin position="530"/>
        <end position="541"/>
    </location>
</feature>
<feature type="domain" description="RanBP2-type" evidence="13">
    <location>
        <begin position="179"/>
        <end position="208"/>
    </location>
</feature>
<dbReference type="SMART" id="SM00443">
    <property type="entry name" value="G_patch"/>
    <property type="match status" value="1"/>
</dbReference>
<dbReference type="Pfam" id="PF01585">
    <property type="entry name" value="G-patch"/>
    <property type="match status" value="1"/>
</dbReference>
<feature type="region of interest" description="Disordered" evidence="10">
    <location>
        <begin position="524"/>
        <end position="547"/>
    </location>
</feature>
<keyword evidence="15" id="KW-1185">Reference proteome</keyword>
<keyword evidence="4 9" id="KW-0863">Zinc-finger</keyword>
<keyword evidence="6 8" id="KW-0694">RNA-binding</keyword>
<feature type="compositionally biased region" description="Basic and acidic residues" evidence="10">
    <location>
        <begin position="54"/>
        <end position="67"/>
    </location>
</feature>
<comment type="subcellular location">
    <subcellularLocation>
        <location evidence="1">Nucleus</location>
    </subcellularLocation>
</comment>
<feature type="domain" description="RRM" evidence="11">
    <location>
        <begin position="75"/>
        <end position="156"/>
    </location>
</feature>
<dbReference type="InterPro" id="IPR012677">
    <property type="entry name" value="Nucleotide-bd_a/b_plait_sf"/>
</dbReference>
<evidence type="ECO:0000256" key="8">
    <source>
        <dbReference type="PROSITE-ProRule" id="PRU00176"/>
    </source>
</evidence>
<dbReference type="Pfam" id="PF17780">
    <property type="entry name" value="OCRE"/>
    <property type="match status" value="1"/>
</dbReference>
<name>A0AA88HV99_ARTSF</name>
<feature type="compositionally biased region" description="Basic and acidic residues" evidence="10">
    <location>
        <begin position="488"/>
        <end position="506"/>
    </location>
</feature>
<protein>
    <recommendedName>
        <fullName evidence="16">RNA-binding protein 5</fullName>
    </recommendedName>
</protein>
<evidence type="ECO:0000256" key="9">
    <source>
        <dbReference type="PROSITE-ProRule" id="PRU00322"/>
    </source>
</evidence>
<dbReference type="InterPro" id="IPR000504">
    <property type="entry name" value="RRM_dom"/>
</dbReference>
<evidence type="ECO:0000256" key="3">
    <source>
        <dbReference type="ARBA" id="ARBA00022737"/>
    </source>
</evidence>
<reference evidence="14" key="1">
    <citation type="submission" date="2023-07" db="EMBL/GenBank/DDBJ databases">
        <title>Chromosome-level genome assembly of Artemia franciscana.</title>
        <authorList>
            <person name="Jo E."/>
        </authorList>
    </citation>
    <scope>NUCLEOTIDE SEQUENCE</scope>
    <source>
        <tissue evidence="14">Whole body</tissue>
    </source>
</reference>
<evidence type="ECO:0000256" key="10">
    <source>
        <dbReference type="SAM" id="MobiDB-lite"/>
    </source>
</evidence>
<dbReference type="PANTHER" id="PTHR13948">
    <property type="entry name" value="RNA-BINDING PROTEIN"/>
    <property type="match status" value="1"/>
</dbReference>
<proteinExistence type="predicted"/>
<dbReference type="GO" id="GO:0000398">
    <property type="term" value="P:mRNA splicing, via spliceosome"/>
    <property type="evidence" value="ECO:0007669"/>
    <property type="project" value="TreeGrafter"/>
</dbReference>
<dbReference type="GO" id="GO:0003723">
    <property type="term" value="F:RNA binding"/>
    <property type="evidence" value="ECO:0007669"/>
    <property type="project" value="UniProtKB-UniRule"/>
</dbReference>
<feature type="region of interest" description="Disordered" evidence="10">
    <location>
        <begin position="487"/>
        <end position="506"/>
    </location>
</feature>
<evidence type="ECO:0000313" key="15">
    <source>
        <dbReference type="Proteomes" id="UP001187531"/>
    </source>
</evidence>
<feature type="domain" description="G-patch" evidence="12">
    <location>
        <begin position="700"/>
        <end position="746"/>
    </location>
</feature>
<evidence type="ECO:0008006" key="16">
    <source>
        <dbReference type="Google" id="ProtNLM"/>
    </source>
</evidence>
<dbReference type="Pfam" id="PF00076">
    <property type="entry name" value="RRM_1"/>
    <property type="match status" value="1"/>
</dbReference>
<feature type="compositionally biased region" description="Basic and acidic residues" evidence="10">
    <location>
        <begin position="25"/>
        <end position="41"/>
    </location>
</feature>
<dbReference type="InterPro" id="IPR036443">
    <property type="entry name" value="Znf_RanBP2_sf"/>
</dbReference>
<evidence type="ECO:0000256" key="1">
    <source>
        <dbReference type="ARBA" id="ARBA00004123"/>
    </source>
</evidence>
<dbReference type="SUPFAM" id="SSF90209">
    <property type="entry name" value="Ran binding protein zinc finger-like"/>
    <property type="match status" value="1"/>
</dbReference>
<dbReference type="SUPFAM" id="SSF54928">
    <property type="entry name" value="RNA-binding domain, RBD"/>
    <property type="match status" value="2"/>
</dbReference>
<evidence type="ECO:0000256" key="4">
    <source>
        <dbReference type="ARBA" id="ARBA00022771"/>
    </source>
</evidence>
<evidence type="ECO:0000259" key="13">
    <source>
        <dbReference type="PROSITE" id="PS50199"/>
    </source>
</evidence>
<dbReference type="Gene3D" id="3.30.70.330">
    <property type="match status" value="2"/>
</dbReference>
<evidence type="ECO:0000259" key="12">
    <source>
        <dbReference type="PROSITE" id="PS50174"/>
    </source>
</evidence>
<dbReference type="AlphaFoldDB" id="A0AA88HV99"/>
<dbReference type="PROSITE" id="PS50199">
    <property type="entry name" value="ZF_RANBP2_2"/>
    <property type="match status" value="1"/>
</dbReference>
<comment type="caution">
    <text evidence="14">The sequence shown here is derived from an EMBL/GenBank/DDBJ whole genome shotgun (WGS) entry which is preliminary data.</text>
</comment>
<evidence type="ECO:0000256" key="2">
    <source>
        <dbReference type="ARBA" id="ARBA00022723"/>
    </source>
</evidence>
<dbReference type="PROSITE" id="PS50102">
    <property type="entry name" value="RRM"/>
    <property type="match status" value="1"/>
</dbReference>
<dbReference type="GO" id="GO:0008270">
    <property type="term" value="F:zinc ion binding"/>
    <property type="evidence" value="ECO:0007669"/>
    <property type="project" value="UniProtKB-KW"/>
</dbReference>
<dbReference type="SMART" id="SM00360">
    <property type="entry name" value="RRM"/>
    <property type="match status" value="2"/>
</dbReference>
<dbReference type="PANTHER" id="PTHR13948:SF3">
    <property type="entry name" value="FI21118P1"/>
    <property type="match status" value="1"/>
</dbReference>
<dbReference type="EMBL" id="JAVRJZ010000011">
    <property type="protein sequence ID" value="KAK2716914.1"/>
    <property type="molecule type" value="Genomic_DNA"/>
</dbReference>
<feature type="region of interest" description="Disordered" evidence="10">
    <location>
        <begin position="1"/>
        <end position="70"/>
    </location>
</feature>
<dbReference type="Proteomes" id="UP001187531">
    <property type="component" value="Unassembled WGS sequence"/>
</dbReference>
<dbReference type="InterPro" id="IPR035979">
    <property type="entry name" value="RBD_domain_sf"/>
</dbReference>
<dbReference type="PROSITE" id="PS50174">
    <property type="entry name" value="G_PATCH"/>
    <property type="match status" value="1"/>
</dbReference>
<evidence type="ECO:0000256" key="5">
    <source>
        <dbReference type="ARBA" id="ARBA00022833"/>
    </source>
</evidence>
<dbReference type="InterPro" id="IPR041591">
    <property type="entry name" value="OCRE"/>
</dbReference>
<accession>A0AA88HV99</accession>
<organism evidence="14 15">
    <name type="scientific">Artemia franciscana</name>
    <name type="common">Brine shrimp</name>
    <name type="synonym">Artemia sanfranciscana</name>
    <dbReference type="NCBI Taxonomy" id="6661"/>
    <lineage>
        <taxon>Eukaryota</taxon>
        <taxon>Metazoa</taxon>
        <taxon>Ecdysozoa</taxon>
        <taxon>Arthropoda</taxon>
        <taxon>Crustacea</taxon>
        <taxon>Branchiopoda</taxon>
        <taxon>Anostraca</taxon>
        <taxon>Artemiidae</taxon>
        <taxon>Artemia</taxon>
    </lineage>
</organism>
<evidence type="ECO:0000256" key="7">
    <source>
        <dbReference type="ARBA" id="ARBA00023242"/>
    </source>
</evidence>
<sequence length="771" mass="88736">MSRDLVSYEDSEVESGNESPNSYYNDRRINERRVFIRERSRSPSRGYRRRRSRDHSPRRDYYKDTPDWKTQTPKHTIMVTGLRPHSTETSIRNNILQCGLVPKDIRLLRKRDTGAPRGFAFAEFATVQEAQRWMEMTQGIAWLDDNVKAYLQYSVARDGGPHGFMPIHADGNKNDGFRDKNDWTCSKCFSTSFRRREVCYRCGERREVAEVSLDVLKELSNHPTNTVMLRSLDTLVTEEAVVAKLAGIPEIASLSIKSARIGKDPVTKAHRGICYLEMNNVMDAMKLYQALTSNPLQFEEKQAQVSYCRPISNEAKHEAQSTYASGIQTRMHSAEMMAPEYDPSRNYTSTQIHTFADHSARAYARTPEEYTYYYQYYYQYYNGSTAHQNHQSEVSTSASVAIQQAQALQSASQLTQEPAIKAPHYISNGVHVPPDPNRFQYEESSGFYYDPVTGLYYHSDSQYYYDDQKQEYLYWDAVASKYVTVKENQPEKQEETKAEKKEKDEKLMTAKKIQKDMEKWAKRQRKEAARQSTTATVQAPPTETEIRKQASTADIAFSVIERKEMSSVADVMRVYALKQEEENKKEVPVLSDEEPTFVDPHTDYVKKVCLLCKRQFPTLDVLQKHQQLSSLHKENLEKWIQNNPDYPIGNSAEAQEYRDRAKERRDKFGIDETPQPNRLKEKYMAAMESGAEGPSAPIANDNIGSKLLQKMGWQAGTGLGKTNQGRVDIIEADRRSQSQGLGTKKYGVTGNETYREAVRKVARERFMELHE</sequence>
<dbReference type="CDD" id="cd16162">
    <property type="entry name" value="OCRE_RBM5_like"/>
    <property type="match status" value="1"/>
</dbReference>